<evidence type="ECO:0000313" key="3">
    <source>
        <dbReference type="Proteomes" id="UP001321445"/>
    </source>
</evidence>
<accession>A0ABM8FJX4</accession>
<dbReference type="InterPro" id="IPR006037">
    <property type="entry name" value="RCK_C"/>
</dbReference>
<dbReference type="Pfam" id="PF02080">
    <property type="entry name" value="TrkA_C"/>
    <property type="match status" value="1"/>
</dbReference>
<dbReference type="EMBL" id="AP027370">
    <property type="protein sequence ID" value="BDY11946.1"/>
    <property type="molecule type" value="Genomic_DNA"/>
</dbReference>
<feature type="domain" description="RCK C-terminal" evidence="1">
    <location>
        <begin position="135"/>
        <end position="215"/>
    </location>
</feature>
<dbReference type="InterPro" id="IPR036721">
    <property type="entry name" value="RCK_C_sf"/>
</dbReference>
<evidence type="ECO:0000313" key="2">
    <source>
        <dbReference type="EMBL" id="BDY11946.1"/>
    </source>
</evidence>
<dbReference type="PROSITE" id="PS51202">
    <property type="entry name" value="RCK_C"/>
    <property type="match status" value="1"/>
</dbReference>
<dbReference type="Gene3D" id="3.30.70.1450">
    <property type="entry name" value="Regulator of K+ conductance, C-terminal domain"/>
    <property type="match status" value="1"/>
</dbReference>
<dbReference type="SUPFAM" id="SSF116726">
    <property type="entry name" value="TrkA C-terminal domain-like"/>
    <property type="match status" value="1"/>
</dbReference>
<protein>
    <submittedName>
        <fullName evidence="2">Potassium transporter TrkA</fullName>
    </submittedName>
</protein>
<proteinExistence type="predicted"/>
<organism evidence="2 3">
    <name type="scientific">Hydrogenimonas cancrithermarum</name>
    <dbReference type="NCBI Taxonomy" id="2993563"/>
    <lineage>
        <taxon>Bacteria</taxon>
        <taxon>Pseudomonadati</taxon>
        <taxon>Campylobacterota</taxon>
        <taxon>Epsilonproteobacteria</taxon>
        <taxon>Campylobacterales</taxon>
        <taxon>Hydrogenimonadaceae</taxon>
        <taxon>Hydrogenimonas</taxon>
    </lineage>
</organism>
<sequence length="471" mass="54648">MKKILILADGIVAKHFLQRISETFISTNEYTIVTIDRSILTEKQPSNFIAYQFDPTSYIKLSKLLKRDYDDIFVIMKNRIDAEGAYQNIRRDRPFARITFFNRWDIEFKDDNLININANELLANRLYDFLPNVPVIAQNVGLGQGEIMEVLVPFGSAYVYRHIGTIIQNQWRIVGLYRGNQLILPKPSLMIKPNDVLLLIGKPSVLESVFKAIKQELGQFPAPFGENIYLYIDMEKESPRCIRNCIEQATYLHKRIKGRKLIIRVSGPTDIRLLETIKALDSHNVECIVDYRGIDPSTLIKEDVETYNIGLVVCGRDIFDDKDYKKIFYSLRKPVLQISDSPLMHLKKLVVILSEEKSMEVISATVFDVASQLNLNIELLDYEPDGDFEKKSFILNHYENLSNIFSKNMNVRQEKRNPIRELVHDEAFLQVLPFTGKILQNRFFAYFSADVEKLYFKLSRNPQLFVPVDIE</sequence>
<dbReference type="Proteomes" id="UP001321445">
    <property type="component" value="Chromosome"/>
</dbReference>
<evidence type="ECO:0000259" key="1">
    <source>
        <dbReference type="PROSITE" id="PS51202"/>
    </source>
</evidence>
<gene>
    <name evidence="2" type="ORF">HCR_02580</name>
</gene>
<reference evidence="2 3" key="1">
    <citation type="submission" date="2023-03" db="EMBL/GenBank/DDBJ databases">
        <title>Description of Hydrogenimonas sp. ISO32.</title>
        <authorList>
            <person name="Mino S."/>
            <person name="Fukazawa S."/>
            <person name="Sawabe T."/>
        </authorList>
    </citation>
    <scope>NUCLEOTIDE SEQUENCE [LARGE SCALE GENOMIC DNA]</scope>
    <source>
        <strain evidence="2 3">ISO32</strain>
    </source>
</reference>
<name>A0ABM8FJX4_9BACT</name>
<dbReference type="RefSeq" id="WP_286337158.1">
    <property type="nucleotide sequence ID" value="NZ_AP027370.1"/>
</dbReference>
<keyword evidence="3" id="KW-1185">Reference proteome</keyword>